<dbReference type="Proteomes" id="UP000283569">
    <property type="component" value="Unassembled WGS sequence"/>
</dbReference>
<accession>A0A420SQL7</accession>
<sequence length="177" mass="19953">MTASRESREAYWHLKTGSSDLNREAFPVNQLFLLWRPLVEGIPGILKALIPFTTSVPEDYLAKIFAIYRGGPSTRLAPVEAGCTAAEGIRASISPLPFHLPFSQFTRNQPWSEEDMTSSWRRAAAYYHDRSIDWNKIGLYSPTTPKSKPKDEWENLTAVLSHLIPELDNDTEVSALC</sequence>
<dbReference type="EMBL" id="MRDB01000047">
    <property type="protein sequence ID" value="RKL31563.1"/>
    <property type="molecule type" value="Genomic_DNA"/>
</dbReference>
<dbReference type="AlphaFoldDB" id="A0A420SQL7"/>
<evidence type="ECO:0000313" key="2">
    <source>
        <dbReference type="Proteomes" id="UP000283569"/>
    </source>
</evidence>
<evidence type="ECO:0000313" key="1">
    <source>
        <dbReference type="EMBL" id="RKL31563.1"/>
    </source>
</evidence>
<comment type="caution">
    <text evidence="1">The sequence shown here is derived from an EMBL/GenBank/DDBJ whole genome shotgun (WGS) entry which is preliminary data.</text>
</comment>
<gene>
    <name evidence="1" type="ORF">BFJ72_g10967</name>
</gene>
<reference evidence="1 2" key="1">
    <citation type="journal article" date="2018" name="Sci. Rep.">
        <title>Characterisation of pathogen-specific regions and novel effector candidates in Fusarium oxysporum f. sp. cepae.</title>
        <authorList>
            <person name="Armitage A.D."/>
            <person name="Taylor A."/>
            <person name="Sobczyk M.K."/>
            <person name="Baxter L."/>
            <person name="Greenfield B.P."/>
            <person name="Bates H.J."/>
            <person name="Wilson F."/>
            <person name="Jackson A.C."/>
            <person name="Ott S."/>
            <person name="Harrison R.J."/>
            <person name="Clarkson J.P."/>
        </authorList>
    </citation>
    <scope>NUCLEOTIDE SEQUENCE [LARGE SCALE GENOMIC DNA]</scope>
    <source>
        <strain evidence="1 2">Fp_A8</strain>
    </source>
</reference>
<organism evidence="1 2">
    <name type="scientific">Gibberella intermedia</name>
    <name type="common">Bulb rot disease fungus</name>
    <name type="synonym">Fusarium proliferatum</name>
    <dbReference type="NCBI Taxonomy" id="948311"/>
    <lineage>
        <taxon>Eukaryota</taxon>
        <taxon>Fungi</taxon>
        <taxon>Dikarya</taxon>
        <taxon>Ascomycota</taxon>
        <taxon>Pezizomycotina</taxon>
        <taxon>Sordariomycetes</taxon>
        <taxon>Hypocreomycetidae</taxon>
        <taxon>Hypocreales</taxon>
        <taxon>Nectriaceae</taxon>
        <taxon>Fusarium</taxon>
        <taxon>Fusarium fujikuroi species complex</taxon>
    </lineage>
</organism>
<name>A0A420SQL7_GIBIN</name>
<protein>
    <submittedName>
        <fullName evidence="1">Uncharacterized protein</fullName>
    </submittedName>
</protein>
<proteinExistence type="predicted"/>